<evidence type="ECO:0000256" key="6">
    <source>
        <dbReference type="SAM" id="Phobius"/>
    </source>
</evidence>
<dbReference type="CDD" id="cd06225">
    <property type="entry name" value="HAMP"/>
    <property type="match status" value="1"/>
</dbReference>
<evidence type="ECO:0000259" key="9">
    <source>
        <dbReference type="PROSITE" id="PS50887"/>
    </source>
</evidence>
<evidence type="ECO:0000313" key="10">
    <source>
        <dbReference type="EMBL" id="MBF8436141.1"/>
    </source>
</evidence>
<feature type="transmembrane region" description="Helical" evidence="6">
    <location>
        <begin position="21"/>
        <end position="40"/>
    </location>
</feature>
<accession>A0A931AU12</accession>
<dbReference type="RefSeq" id="WP_270452924.1">
    <property type="nucleotide sequence ID" value="NZ_JADPIE010000002.1"/>
</dbReference>
<feature type="domain" description="HAMP" evidence="8">
    <location>
        <begin position="309"/>
        <end position="361"/>
    </location>
</feature>
<comment type="subcellular location">
    <subcellularLocation>
        <location evidence="1">Cell membrane</location>
        <topology evidence="1">Multi-pass membrane protein</topology>
    </subcellularLocation>
</comment>
<evidence type="ECO:0000256" key="4">
    <source>
        <dbReference type="ARBA" id="ARBA00022989"/>
    </source>
</evidence>
<sequence length="807" mass="92880">MAKNNEVKWYNSLLLKINWSIIFLLIIFIAVLSIVIRNYVSEQVNNQIESRNTEIADSLEYSINDFIRNKERILALTRQLPELHTGEREEVLPVLSAINQEYQNFKYLYLGRPDGEMIIYPEIEMPAGYIPGERDWYQSAVNRDSITWTDSYYDANENYLMITTAIPVRDENNQLLGVLGGDIVLEDLSQQVADKGRMYGTNAFITDASGKFIAHDNQELILNQRNINEILDYTEIINNQSGYIEYQGFNGDEKIAFYNRLSNPEGVVFVESSINEVFAIQNRLENIILISSIVVSILLIVSVFLINKKYLLKPINNLINTTRMLADGDFSAKIKGTKDDELGKLATNFNYMTDELAAAYQQLEANNEEITYLNQNLEYQANHDPLTDLANWRKFMKELNSFLEEKSNKEAALIFLDINNFKEINDTLGHVNGDLLLKEFSKTLSQICNENRFLARYGGDEFLILVKNTAEKSKIEALIQQLYELISESFIINENKVYIDLSIGISRYPMNSEDSYQLVTMADTAMYQAKESIDKNHLYYQEKMRNRLETNKKIKEILREALENDGFKLVYQPQVNLRTGRAEYFEALLRLKNYNISPGKFIPVAESSGLINEIGRWVTEETIKELAELNQESINPIKISINFSVKQLHDAGYIDFLEELLKEYDLNPGLLEIEITESILIKAEDKAIEFLNKISDLGVKLALDDFGNGYSSLKYLSFINFDKIKVDRHLGKMFLDNDQKETMASLINLFHSMGLPVVAEGVEELVNYNLLKNLKCDFIQGYLFSRPVGRDKLTKILNHNFIKDINL</sequence>
<feature type="transmembrane region" description="Helical" evidence="6">
    <location>
        <begin position="287"/>
        <end position="306"/>
    </location>
</feature>
<keyword evidence="4 6" id="KW-1133">Transmembrane helix</keyword>
<dbReference type="PANTHER" id="PTHR44757">
    <property type="entry name" value="DIGUANYLATE CYCLASE DGCP"/>
    <property type="match status" value="1"/>
</dbReference>
<dbReference type="SUPFAM" id="SSF55073">
    <property type="entry name" value="Nucleotide cyclase"/>
    <property type="match status" value="1"/>
</dbReference>
<evidence type="ECO:0000256" key="2">
    <source>
        <dbReference type="ARBA" id="ARBA00022475"/>
    </source>
</evidence>
<proteinExistence type="predicted"/>
<keyword evidence="2" id="KW-1003">Cell membrane</keyword>
<dbReference type="InterPro" id="IPR033479">
    <property type="entry name" value="dCache_1"/>
</dbReference>
<dbReference type="SMART" id="SM00267">
    <property type="entry name" value="GGDEF"/>
    <property type="match status" value="1"/>
</dbReference>
<dbReference type="SUPFAM" id="SSF158472">
    <property type="entry name" value="HAMP domain-like"/>
    <property type="match status" value="1"/>
</dbReference>
<evidence type="ECO:0000259" key="8">
    <source>
        <dbReference type="PROSITE" id="PS50885"/>
    </source>
</evidence>
<dbReference type="GO" id="GO:0007165">
    <property type="term" value="P:signal transduction"/>
    <property type="evidence" value="ECO:0007669"/>
    <property type="project" value="InterPro"/>
</dbReference>
<dbReference type="AlphaFoldDB" id="A0A931AU12"/>
<keyword evidence="11" id="KW-1185">Reference proteome</keyword>
<dbReference type="InterPro" id="IPR052155">
    <property type="entry name" value="Biofilm_reg_signaling"/>
</dbReference>
<gene>
    <name evidence="10" type="ORF">I0Q91_03540</name>
</gene>
<evidence type="ECO:0000313" key="11">
    <source>
        <dbReference type="Proteomes" id="UP000621436"/>
    </source>
</evidence>
<evidence type="ECO:0000259" key="7">
    <source>
        <dbReference type="PROSITE" id="PS50883"/>
    </source>
</evidence>
<dbReference type="InterPro" id="IPR001633">
    <property type="entry name" value="EAL_dom"/>
</dbReference>
<protein>
    <submittedName>
        <fullName evidence="10">EAL domain-containing protein</fullName>
    </submittedName>
</protein>
<dbReference type="InterPro" id="IPR029787">
    <property type="entry name" value="Nucleotide_cyclase"/>
</dbReference>
<dbReference type="PROSITE" id="PS50885">
    <property type="entry name" value="HAMP"/>
    <property type="match status" value="1"/>
</dbReference>
<dbReference type="InterPro" id="IPR043128">
    <property type="entry name" value="Rev_trsase/Diguanyl_cyclase"/>
</dbReference>
<dbReference type="Pfam" id="PF00563">
    <property type="entry name" value="EAL"/>
    <property type="match status" value="1"/>
</dbReference>
<dbReference type="NCBIfam" id="TIGR00254">
    <property type="entry name" value="GGDEF"/>
    <property type="match status" value="1"/>
</dbReference>
<dbReference type="InterPro" id="IPR035919">
    <property type="entry name" value="EAL_sf"/>
</dbReference>
<dbReference type="PROSITE" id="PS50883">
    <property type="entry name" value="EAL"/>
    <property type="match status" value="1"/>
</dbReference>
<dbReference type="SMART" id="SM00304">
    <property type="entry name" value="HAMP"/>
    <property type="match status" value="1"/>
</dbReference>
<evidence type="ECO:0000256" key="3">
    <source>
        <dbReference type="ARBA" id="ARBA00022692"/>
    </source>
</evidence>
<dbReference type="Pfam" id="PF00672">
    <property type="entry name" value="HAMP"/>
    <property type="match status" value="1"/>
</dbReference>
<dbReference type="CDD" id="cd01948">
    <property type="entry name" value="EAL"/>
    <property type="match status" value="1"/>
</dbReference>
<keyword evidence="3 6" id="KW-0812">Transmembrane</keyword>
<dbReference type="PANTHER" id="PTHR44757:SF2">
    <property type="entry name" value="BIOFILM ARCHITECTURE MAINTENANCE PROTEIN MBAA"/>
    <property type="match status" value="1"/>
</dbReference>
<organism evidence="10 11">
    <name type="scientific">Halonatronomonas betaini</name>
    <dbReference type="NCBI Taxonomy" id="2778430"/>
    <lineage>
        <taxon>Bacteria</taxon>
        <taxon>Bacillati</taxon>
        <taxon>Bacillota</taxon>
        <taxon>Clostridia</taxon>
        <taxon>Halanaerobiales</taxon>
        <taxon>Halarsenatibacteraceae</taxon>
        <taxon>Halonatronomonas</taxon>
    </lineage>
</organism>
<dbReference type="InterPro" id="IPR000160">
    <property type="entry name" value="GGDEF_dom"/>
</dbReference>
<dbReference type="Gene3D" id="3.30.70.270">
    <property type="match status" value="1"/>
</dbReference>
<dbReference type="Pfam" id="PF00990">
    <property type="entry name" value="GGDEF"/>
    <property type="match status" value="1"/>
</dbReference>
<feature type="domain" description="EAL" evidence="7">
    <location>
        <begin position="551"/>
        <end position="801"/>
    </location>
</feature>
<evidence type="ECO:0000256" key="1">
    <source>
        <dbReference type="ARBA" id="ARBA00004651"/>
    </source>
</evidence>
<comment type="caution">
    <text evidence="10">The sequence shown here is derived from an EMBL/GenBank/DDBJ whole genome shotgun (WGS) entry which is preliminary data.</text>
</comment>
<dbReference type="GO" id="GO:0005886">
    <property type="term" value="C:plasma membrane"/>
    <property type="evidence" value="ECO:0007669"/>
    <property type="project" value="UniProtKB-SubCell"/>
</dbReference>
<evidence type="ECO:0000256" key="5">
    <source>
        <dbReference type="ARBA" id="ARBA00023136"/>
    </source>
</evidence>
<dbReference type="SUPFAM" id="SSF103190">
    <property type="entry name" value="Sensory domain-like"/>
    <property type="match status" value="1"/>
</dbReference>
<dbReference type="SUPFAM" id="SSF141868">
    <property type="entry name" value="EAL domain-like"/>
    <property type="match status" value="1"/>
</dbReference>
<dbReference type="SMART" id="SM00052">
    <property type="entry name" value="EAL"/>
    <property type="match status" value="1"/>
</dbReference>
<dbReference type="InterPro" id="IPR029151">
    <property type="entry name" value="Sensor-like_sf"/>
</dbReference>
<dbReference type="InterPro" id="IPR003660">
    <property type="entry name" value="HAMP_dom"/>
</dbReference>
<feature type="domain" description="GGDEF" evidence="9">
    <location>
        <begin position="409"/>
        <end position="543"/>
    </location>
</feature>
<dbReference type="Proteomes" id="UP000621436">
    <property type="component" value="Unassembled WGS sequence"/>
</dbReference>
<dbReference type="Gene3D" id="3.30.450.20">
    <property type="entry name" value="PAS domain"/>
    <property type="match status" value="2"/>
</dbReference>
<dbReference type="Gene3D" id="1.10.8.500">
    <property type="entry name" value="HAMP domain in histidine kinase"/>
    <property type="match status" value="1"/>
</dbReference>
<reference evidence="10" key="1">
    <citation type="submission" date="2020-11" db="EMBL/GenBank/DDBJ databases">
        <title>Halonatronomonas betainensis gen. nov., sp. nov. a novel haloalkaliphilic representative of the family Halanaerobiacae capable of betaine degradation.</title>
        <authorList>
            <person name="Boltyanskaya Y."/>
            <person name="Kevbrin V."/>
            <person name="Detkova E."/>
            <person name="Grouzdev D.S."/>
            <person name="Koziaeva V."/>
            <person name="Zhilina T."/>
        </authorList>
    </citation>
    <scope>NUCLEOTIDE SEQUENCE</scope>
    <source>
        <strain evidence="10">Z-7014</strain>
    </source>
</reference>
<dbReference type="EMBL" id="JADPIE010000002">
    <property type="protein sequence ID" value="MBF8436141.1"/>
    <property type="molecule type" value="Genomic_DNA"/>
</dbReference>
<keyword evidence="5 6" id="KW-0472">Membrane</keyword>
<dbReference type="Pfam" id="PF02743">
    <property type="entry name" value="dCache_1"/>
    <property type="match status" value="1"/>
</dbReference>
<name>A0A931AU12_9FIRM</name>
<dbReference type="CDD" id="cd01949">
    <property type="entry name" value="GGDEF"/>
    <property type="match status" value="1"/>
</dbReference>
<dbReference type="Gene3D" id="3.20.20.450">
    <property type="entry name" value="EAL domain"/>
    <property type="match status" value="1"/>
</dbReference>
<dbReference type="CDD" id="cd18773">
    <property type="entry name" value="PDC1_HK_sensor"/>
    <property type="match status" value="1"/>
</dbReference>
<dbReference type="PROSITE" id="PS50887">
    <property type="entry name" value="GGDEF"/>
    <property type="match status" value="1"/>
</dbReference>